<accession>A0ACD5HV14</accession>
<protein>
    <submittedName>
        <fullName evidence="1">Uncharacterized protein</fullName>
    </submittedName>
</protein>
<sequence length="273" mass="31499">MYDRDELGSILEGIKTDFESAIRDPDENPSYSLIRSEKLIGRIHSYIIDQLVDNGVNPQYIHEDSHPSDTSATVYGFPKTKSQDILVHSYEEDGPVVGPRMAINVRSQLSSIGKNFDTIFERIYAESLNLHNRFPYLPLGYFFLLPKRGYDSSAKQKNIVERSENFDIQKFISSYSSLSGRETPEDEKWKYEAMCLLIVDFEQSPPRIMDDIDEFVEQGLVTPEFAEIYGSNVISVENFFEKLLSDYKRRYSQIHDFDKKADTDDSKSSITDF</sequence>
<name>A0ACD5HV14_9EURY</name>
<dbReference type="Proteomes" id="UP000257089">
    <property type="component" value="Chromosome"/>
</dbReference>
<proteinExistence type="predicted"/>
<dbReference type="EMBL" id="CP137689">
    <property type="protein sequence ID" value="XRJ19090.1"/>
    <property type="molecule type" value="Genomic_DNA"/>
</dbReference>
<evidence type="ECO:0000313" key="2">
    <source>
        <dbReference type="Proteomes" id="UP000257089"/>
    </source>
</evidence>
<organism evidence="1 2">
    <name type="scientific">Haloferax sp. Atlit-48N</name>
    <dbReference type="NCBI Taxonomy" id="2077198"/>
    <lineage>
        <taxon>Archaea</taxon>
        <taxon>Methanobacteriati</taxon>
        <taxon>Methanobacteriota</taxon>
        <taxon>Stenosarchaea group</taxon>
        <taxon>Halobacteria</taxon>
        <taxon>Halobacteriales</taxon>
        <taxon>Haloferacaceae</taxon>
        <taxon>Haloferax</taxon>
    </lineage>
</organism>
<gene>
    <name evidence="1" type="ORF">DEQ67_011310</name>
</gene>
<evidence type="ECO:0000313" key="1">
    <source>
        <dbReference type="EMBL" id="XRJ19090.1"/>
    </source>
</evidence>
<reference evidence="1" key="1">
    <citation type="submission" date="2023-10" db="EMBL/GenBank/DDBJ databases">
        <title>A new archaeal virus that suppresses the transcription of host immunity genes.</title>
        <authorList>
            <person name="Turgeman-Grott I."/>
            <person name="Golan N."/>
            <person name="Neri U."/>
            <person name="Naki D."/>
            <person name="Altman N."/>
            <person name="Eizenshtein K."/>
            <person name="Choudhary D."/>
            <person name="Levi R."/>
            <person name="Himani H."/>
            <person name="Reshef L."/>
            <person name="Papke T.R."/>
            <person name="Gophna U."/>
        </authorList>
    </citation>
    <scope>NUCLEOTIDE SEQUENCE</scope>
    <source>
        <strain evidence="1">Atlit-48N</strain>
    </source>
</reference>